<gene>
    <name evidence="1" type="ORF">MANES_S096500</name>
</gene>
<sequence>MELVAATTLRPRTTLRRPSEKLRKCSSSSKRDLTHQGIDMQKQIYYQTNL</sequence>
<proteinExistence type="predicted"/>
<reference evidence="1" key="1">
    <citation type="submission" date="2016-02" db="EMBL/GenBank/DDBJ databases">
        <title>WGS assembly of Manihot esculenta.</title>
        <authorList>
            <person name="Bredeson J.V."/>
            <person name="Prochnik S.E."/>
            <person name="Lyons J.B."/>
            <person name="Schmutz J."/>
            <person name="Grimwood J."/>
            <person name="Vrebalov J."/>
            <person name="Bart R.S."/>
            <person name="Amuge T."/>
            <person name="Ferguson M.E."/>
            <person name="Green R."/>
            <person name="Putnam N."/>
            <person name="Stites J."/>
            <person name="Rounsley S."/>
            <person name="Rokhsar D.S."/>
        </authorList>
    </citation>
    <scope>NUCLEOTIDE SEQUENCE [LARGE SCALE GENOMIC DNA]</scope>
    <source>
        <tissue evidence="1">Leaf</tissue>
    </source>
</reference>
<name>A0A199U9H6_MANES</name>
<protein>
    <submittedName>
        <fullName evidence="1">Uncharacterized protein</fullName>
    </submittedName>
</protein>
<evidence type="ECO:0000313" key="1">
    <source>
        <dbReference type="EMBL" id="OAY21334.1"/>
    </source>
</evidence>
<dbReference type="AlphaFoldDB" id="A0A199U9H6"/>
<dbReference type="EMBL" id="KV451152">
    <property type="protein sequence ID" value="OAY21334.1"/>
    <property type="molecule type" value="Genomic_DNA"/>
</dbReference>
<organism evidence="1">
    <name type="scientific">Manihot esculenta</name>
    <name type="common">Cassava</name>
    <name type="synonym">Jatropha manihot</name>
    <dbReference type="NCBI Taxonomy" id="3983"/>
    <lineage>
        <taxon>Eukaryota</taxon>
        <taxon>Viridiplantae</taxon>
        <taxon>Streptophyta</taxon>
        <taxon>Embryophyta</taxon>
        <taxon>Tracheophyta</taxon>
        <taxon>Spermatophyta</taxon>
        <taxon>Magnoliopsida</taxon>
        <taxon>eudicotyledons</taxon>
        <taxon>Gunneridae</taxon>
        <taxon>Pentapetalae</taxon>
        <taxon>rosids</taxon>
        <taxon>fabids</taxon>
        <taxon>Malpighiales</taxon>
        <taxon>Euphorbiaceae</taxon>
        <taxon>Crotonoideae</taxon>
        <taxon>Manihoteae</taxon>
        <taxon>Manihot</taxon>
    </lineage>
</organism>
<accession>A0A199U9H6</accession>